<name>A0A811VK29_CERCA</name>
<comment type="caution">
    <text evidence="2">The sequence shown here is derived from an EMBL/GenBank/DDBJ whole genome shotgun (WGS) entry which is preliminary data.</text>
</comment>
<feature type="compositionally biased region" description="Polar residues" evidence="1">
    <location>
        <begin position="473"/>
        <end position="501"/>
    </location>
</feature>
<feature type="compositionally biased region" description="Polar residues" evidence="1">
    <location>
        <begin position="367"/>
        <end position="377"/>
    </location>
</feature>
<feature type="compositionally biased region" description="Basic residues" evidence="1">
    <location>
        <begin position="531"/>
        <end position="540"/>
    </location>
</feature>
<feature type="compositionally biased region" description="Low complexity" evidence="1">
    <location>
        <begin position="114"/>
        <end position="129"/>
    </location>
</feature>
<feature type="compositionally biased region" description="Polar residues" evidence="1">
    <location>
        <begin position="47"/>
        <end position="61"/>
    </location>
</feature>
<feature type="compositionally biased region" description="Basic residues" evidence="1">
    <location>
        <begin position="999"/>
        <end position="1012"/>
    </location>
</feature>
<accession>A0A811VK29</accession>
<feature type="compositionally biased region" description="Basic and acidic residues" evidence="1">
    <location>
        <begin position="1"/>
        <end position="13"/>
    </location>
</feature>
<feature type="compositionally biased region" description="Polar residues" evidence="1">
    <location>
        <begin position="975"/>
        <end position="998"/>
    </location>
</feature>
<feature type="compositionally biased region" description="Polar residues" evidence="1">
    <location>
        <begin position="153"/>
        <end position="167"/>
    </location>
</feature>
<feature type="compositionally biased region" description="Polar residues" evidence="1">
    <location>
        <begin position="269"/>
        <end position="291"/>
    </location>
</feature>
<dbReference type="Proteomes" id="UP000606786">
    <property type="component" value="Unassembled WGS sequence"/>
</dbReference>
<feature type="region of interest" description="Disordered" evidence="1">
    <location>
        <begin position="909"/>
        <end position="961"/>
    </location>
</feature>
<dbReference type="AlphaFoldDB" id="A0A811VK29"/>
<feature type="region of interest" description="Disordered" evidence="1">
    <location>
        <begin position="1"/>
        <end position="68"/>
    </location>
</feature>
<feature type="compositionally biased region" description="Polar residues" evidence="1">
    <location>
        <begin position="916"/>
        <end position="929"/>
    </location>
</feature>
<feature type="compositionally biased region" description="Low complexity" evidence="1">
    <location>
        <begin position="168"/>
        <end position="177"/>
    </location>
</feature>
<organism evidence="2 3">
    <name type="scientific">Ceratitis capitata</name>
    <name type="common">Mediterranean fruit fly</name>
    <name type="synonym">Tephritis capitata</name>
    <dbReference type="NCBI Taxonomy" id="7213"/>
    <lineage>
        <taxon>Eukaryota</taxon>
        <taxon>Metazoa</taxon>
        <taxon>Ecdysozoa</taxon>
        <taxon>Arthropoda</taxon>
        <taxon>Hexapoda</taxon>
        <taxon>Insecta</taxon>
        <taxon>Pterygota</taxon>
        <taxon>Neoptera</taxon>
        <taxon>Endopterygota</taxon>
        <taxon>Diptera</taxon>
        <taxon>Brachycera</taxon>
        <taxon>Muscomorpha</taxon>
        <taxon>Tephritoidea</taxon>
        <taxon>Tephritidae</taxon>
        <taxon>Ceratitis</taxon>
        <taxon>Ceratitis</taxon>
    </lineage>
</organism>
<feature type="region of interest" description="Disordered" evidence="1">
    <location>
        <begin position="521"/>
        <end position="546"/>
    </location>
</feature>
<feature type="region of interest" description="Disordered" evidence="1">
    <location>
        <begin position="465"/>
        <end position="501"/>
    </location>
</feature>
<protein>
    <submittedName>
        <fullName evidence="2">(Mediterranean fruit fly) hypothetical protein</fullName>
    </submittedName>
</protein>
<feature type="region of interest" description="Disordered" evidence="1">
    <location>
        <begin position="91"/>
        <end position="305"/>
    </location>
</feature>
<evidence type="ECO:0000313" key="2">
    <source>
        <dbReference type="EMBL" id="CAD7014452.1"/>
    </source>
</evidence>
<evidence type="ECO:0000313" key="3">
    <source>
        <dbReference type="Proteomes" id="UP000606786"/>
    </source>
</evidence>
<feature type="compositionally biased region" description="Polar residues" evidence="1">
    <location>
        <begin position="232"/>
        <end position="262"/>
    </location>
</feature>
<gene>
    <name evidence="2" type="ORF">CCAP1982_LOCUS22448</name>
</gene>
<evidence type="ECO:0000256" key="1">
    <source>
        <dbReference type="SAM" id="MobiDB-lite"/>
    </source>
</evidence>
<dbReference type="KEGG" id="ccat:101455191"/>
<feature type="compositionally biased region" description="Polar residues" evidence="1">
    <location>
        <begin position="936"/>
        <end position="948"/>
    </location>
</feature>
<feature type="compositionally biased region" description="Polar residues" evidence="1">
    <location>
        <begin position="103"/>
        <end position="113"/>
    </location>
</feature>
<keyword evidence="3" id="KW-1185">Reference proteome</keyword>
<feature type="region of interest" description="Disordered" evidence="1">
    <location>
        <begin position="975"/>
        <end position="1012"/>
    </location>
</feature>
<reference evidence="2" key="1">
    <citation type="submission" date="2020-11" db="EMBL/GenBank/DDBJ databases">
        <authorList>
            <person name="Whitehead M."/>
        </authorList>
    </citation>
    <scope>NUCLEOTIDE SEQUENCE</scope>
    <source>
        <strain evidence="2">EGII</strain>
    </source>
</reference>
<feature type="compositionally biased region" description="Basic and acidic residues" evidence="1">
    <location>
        <begin position="137"/>
        <end position="149"/>
    </location>
</feature>
<proteinExistence type="predicted"/>
<dbReference type="EMBL" id="CAJHJT010000056">
    <property type="protein sequence ID" value="CAD7014452.1"/>
    <property type="molecule type" value="Genomic_DNA"/>
</dbReference>
<feature type="region of interest" description="Disordered" evidence="1">
    <location>
        <begin position="367"/>
        <end position="394"/>
    </location>
</feature>
<sequence length="1012" mass="112665">MSKKRPIMDRLQEQEPPSTPSTASPLRRRHCHRPPKEDFDEADNVSEVHSSDTNSGDSYNTGIPADAASDQTARIYQTALEMLANVSLRYDADQSDQEHPSGSLATDSNTTPHSSSCQSPQKSTSTQQTEGSPQEDSNEKKSESSKLDSNKLQGASTSMTYETQKLCSSSAQPSSISRRNDCDATQRATFSLEELPSTSKSAQAKKYPPRETKAVKVSPALRPKRGAETFDEPQTSFGSKASRNDSNQLDSSCPQNISSSAQAMRPQTLDASTQTLQEDQTSNEGQTQSVTLRGGSDSAEGTHSSSSNYNFLVNRINDNQLNIIVLANEFTIEEPVRNHLLITVQSSVGENDDRTSVNTQSDFSTNAQFASSNSEQFGGNMRDESRSWDSTSPLPLTEYISSTEVTDANETPSMDSNTLESTCSLPHTLRQVSERLYQETDEEQELENMSQLEVTIWDNVACTNGNDDPANATDYQLSETSEANTSELPASTYQPRSQTQTTTAQLHCVAAASPAVVPTRRARYQAPQARPHTRRRRRRYSSWSNQLQHRNMVSRVHLTRPDYKTVVVSAGDTSSVDQTFVSQPHFRAQDFPRRNPRTVPRIHETTSRVLTESIAHRWEQSSTYQGETRLRRLSPQFIQSIPIAFETRAPRLSLPSTHAISMEFGILSRLATQENLSRELISPDITAWLGSSCPIPSLRIPIQNRELLAMTFNNEPIIITMLSRFTVLCLNEYQTIIRISPTRPQGVTQHNDRRGNSIRTSTNATFFGSENMDFTSLEEQSQELSIFILNDDYRITSTVPGFPSTTLVGNRLFLSRIPSTPMPQQFMRIYVRGSAQHVTFERERIDRLLSATLPQIGERSEFSIRRIVDSLACLFSIYFSDESTTDLQRLDISNPQVTEVMQVDDDTAEGIKNKSPEQITDDTPSTSNAARLGAYSSAQSSNRSQNMKISRRAPRLGSANETLNLPADISLLETSESSNAQTHIRPQQTPAANAGQATKQRRRKNKGKGKRK</sequence>